<dbReference type="PANTHER" id="PTHR43132:SF2">
    <property type="entry name" value="ARSENICAL RESISTANCE OPERON REPRESSOR ARSR-RELATED"/>
    <property type="match status" value="1"/>
</dbReference>
<reference evidence="7" key="1">
    <citation type="journal article" date="2019" name="Int. J. Syst. Evol. Microbiol.">
        <title>The Global Catalogue of Microorganisms (GCM) 10K type strain sequencing project: providing services to taxonomists for standard genome sequencing and annotation.</title>
        <authorList>
            <consortium name="The Broad Institute Genomics Platform"/>
            <consortium name="The Broad Institute Genome Sequencing Center for Infectious Disease"/>
            <person name="Wu L."/>
            <person name="Ma J."/>
        </authorList>
    </citation>
    <scope>NUCLEOTIDE SEQUENCE [LARGE SCALE GENOMIC DNA]</scope>
    <source>
        <strain evidence="7">KCTC 23916</strain>
    </source>
</reference>
<evidence type="ECO:0000313" key="7">
    <source>
        <dbReference type="Proteomes" id="UP000620127"/>
    </source>
</evidence>
<protein>
    <submittedName>
        <fullName evidence="6">Transcriptional regulator</fullName>
    </submittedName>
</protein>
<organism evidence="6 7">
    <name type="scientific">Undibacterium macrobrachii</name>
    <dbReference type="NCBI Taxonomy" id="1119058"/>
    <lineage>
        <taxon>Bacteria</taxon>
        <taxon>Pseudomonadati</taxon>
        <taxon>Pseudomonadota</taxon>
        <taxon>Betaproteobacteria</taxon>
        <taxon>Burkholderiales</taxon>
        <taxon>Oxalobacteraceae</taxon>
        <taxon>Undibacterium</taxon>
    </lineage>
</organism>
<proteinExistence type="predicted"/>
<keyword evidence="3" id="KW-0804">Transcription</keyword>
<dbReference type="PROSITE" id="PS50987">
    <property type="entry name" value="HTH_ARSR_2"/>
    <property type="match status" value="1"/>
</dbReference>
<dbReference type="PRINTS" id="PR00778">
    <property type="entry name" value="HTHARSR"/>
</dbReference>
<name>A0ABQ2XF77_9BURK</name>
<evidence type="ECO:0000313" key="6">
    <source>
        <dbReference type="EMBL" id="GGX13406.1"/>
    </source>
</evidence>
<dbReference type="InterPro" id="IPR011991">
    <property type="entry name" value="ArsR-like_HTH"/>
</dbReference>
<keyword evidence="7" id="KW-1185">Reference proteome</keyword>
<dbReference type="InterPro" id="IPR036388">
    <property type="entry name" value="WH-like_DNA-bd_sf"/>
</dbReference>
<dbReference type="InterPro" id="IPR051011">
    <property type="entry name" value="Metal_resp_trans_reg"/>
</dbReference>
<dbReference type="NCBIfam" id="NF033788">
    <property type="entry name" value="HTH_metalloreg"/>
    <property type="match status" value="1"/>
</dbReference>
<evidence type="ECO:0000256" key="1">
    <source>
        <dbReference type="ARBA" id="ARBA00023015"/>
    </source>
</evidence>
<feature type="region of interest" description="Disordered" evidence="4">
    <location>
        <begin position="97"/>
        <end position="122"/>
    </location>
</feature>
<evidence type="ECO:0000259" key="5">
    <source>
        <dbReference type="PROSITE" id="PS50987"/>
    </source>
</evidence>
<dbReference type="Pfam" id="PF12840">
    <property type="entry name" value="HTH_20"/>
    <property type="match status" value="1"/>
</dbReference>
<dbReference type="RefSeq" id="WP_189345937.1">
    <property type="nucleotide sequence ID" value="NZ_BMYT01000003.1"/>
</dbReference>
<evidence type="ECO:0000256" key="3">
    <source>
        <dbReference type="ARBA" id="ARBA00023163"/>
    </source>
</evidence>
<keyword evidence="2" id="KW-0238">DNA-binding</keyword>
<evidence type="ECO:0000256" key="2">
    <source>
        <dbReference type="ARBA" id="ARBA00023125"/>
    </source>
</evidence>
<dbReference type="PANTHER" id="PTHR43132">
    <property type="entry name" value="ARSENICAL RESISTANCE OPERON REPRESSOR ARSR-RELATED"/>
    <property type="match status" value="1"/>
</dbReference>
<keyword evidence="1" id="KW-0805">Transcription regulation</keyword>
<gene>
    <name evidence="6" type="ORF">GCM10011282_19420</name>
</gene>
<dbReference type="Gene3D" id="1.10.10.10">
    <property type="entry name" value="Winged helix-like DNA-binding domain superfamily/Winged helix DNA-binding domain"/>
    <property type="match status" value="1"/>
</dbReference>
<dbReference type="InterPro" id="IPR036390">
    <property type="entry name" value="WH_DNA-bd_sf"/>
</dbReference>
<accession>A0ABQ2XF77</accession>
<sequence length="122" mass="12856">METKSAISALAALAQESRLAIFRLLVTAGPEGLAASKIAEQLEVPSSSLSFHLKELSHADLIVARQDGRFIIYSANFAAMNDLIVFLTESCCGGNPCGPSSTPKSVTKKSTTKSVPKSMVKA</sequence>
<dbReference type="Proteomes" id="UP000620127">
    <property type="component" value="Unassembled WGS sequence"/>
</dbReference>
<evidence type="ECO:0000256" key="4">
    <source>
        <dbReference type="SAM" id="MobiDB-lite"/>
    </source>
</evidence>
<feature type="compositionally biased region" description="Low complexity" evidence="4">
    <location>
        <begin position="112"/>
        <end position="122"/>
    </location>
</feature>
<dbReference type="InterPro" id="IPR001845">
    <property type="entry name" value="HTH_ArsR_DNA-bd_dom"/>
</dbReference>
<dbReference type="CDD" id="cd00090">
    <property type="entry name" value="HTH_ARSR"/>
    <property type="match status" value="1"/>
</dbReference>
<dbReference type="SMART" id="SM00418">
    <property type="entry name" value="HTH_ARSR"/>
    <property type="match status" value="1"/>
</dbReference>
<dbReference type="EMBL" id="BMYT01000003">
    <property type="protein sequence ID" value="GGX13406.1"/>
    <property type="molecule type" value="Genomic_DNA"/>
</dbReference>
<dbReference type="SUPFAM" id="SSF46785">
    <property type="entry name" value="Winged helix' DNA-binding domain"/>
    <property type="match status" value="1"/>
</dbReference>
<comment type="caution">
    <text evidence="6">The sequence shown here is derived from an EMBL/GenBank/DDBJ whole genome shotgun (WGS) entry which is preliminary data.</text>
</comment>
<feature type="domain" description="HTH arsR-type" evidence="5">
    <location>
        <begin position="1"/>
        <end position="95"/>
    </location>
</feature>